<comment type="similarity">
    <text evidence="12">Belongs to the G-protein coupled receptor 1 family.</text>
</comment>
<reference evidence="15" key="1">
    <citation type="submission" date="2025-08" db="UniProtKB">
        <authorList>
            <consortium name="Ensembl"/>
        </authorList>
    </citation>
    <scope>IDENTIFICATION</scope>
</reference>
<keyword evidence="6 13" id="KW-1133">Transmembrane helix</keyword>
<dbReference type="SUPFAM" id="SSF81321">
    <property type="entry name" value="Family A G protein-coupled receptor-like"/>
    <property type="match status" value="1"/>
</dbReference>
<dbReference type="GO" id="GO:0005886">
    <property type="term" value="C:plasma membrane"/>
    <property type="evidence" value="ECO:0007669"/>
    <property type="project" value="UniProtKB-SubCell"/>
</dbReference>
<dbReference type="PANTHER" id="PTHR26452">
    <property type="entry name" value="OLFACTORY RECEPTOR"/>
    <property type="match status" value="1"/>
</dbReference>
<evidence type="ECO:0000256" key="8">
    <source>
        <dbReference type="ARBA" id="ARBA00023136"/>
    </source>
</evidence>
<dbReference type="PROSITE" id="PS00237">
    <property type="entry name" value="G_PROTEIN_RECEP_F1_1"/>
    <property type="match status" value="1"/>
</dbReference>
<evidence type="ECO:0000256" key="3">
    <source>
        <dbReference type="ARBA" id="ARBA00022606"/>
    </source>
</evidence>
<keyword evidence="3 13" id="KW-0716">Sensory transduction</keyword>
<dbReference type="Proteomes" id="UP000694569">
    <property type="component" value="Unplaced"/>
</dbReference>
<dbReference type="AlphaFoldDB" id="A0A8C5QVJ3"/>
<feature type="transmembrane region" description="Helical" evidence="13">
    <location>
        <begin position="197"/>
        <end position="225"/>
    </location>
</feature>
<evidence type="ECO:0000256" key="9">
    <source>
        <dbReference type="ARBA" id="ARBA00023170"/>
    </source>
</evidence>
<evidence type="ECO:0000256" key="11">
    <source>
        <dbReference type="ARBA" id="ARBA00023224"/>
    </source>
</evidence>
<feature type="transmembrane region" description="Helical" evidence="13">
    <location>
        <begin position="237"/>
        <end position="253"/>
    </location>
</feature>
<reference evidence="15" key="2">
    <citation type="submission" date="2025-09" db="UniProtKB">
        <authorList>
            <consortium name="Ensembl"/>
        </authorList>
    </citation>
    <scope>IDENTIFICATION</scope>
</reference>
<evidence type="ECO:0000256" key="13">
    <source>
        <dbReference type="RuleBase" id="RU363047"/>
    </source>
</evidence>
<evidence type="ECO:0000256" key="7">
    <source>
        <dbReference type="ARBA" id="ARBA00023040"/>
    </source>
</evidence>
<evidence type="ECO:0000256" key="10">
    <source>
        <dbReference type="ARBA" id="ARBA00023180"/>
    </source>
</evidence>
<keyword evidence="4 12" id="KW-0812">Transmembrane</keyword>
<dbReference type="InterPro" id="IPR000276">
    <property type="entry name" value="GPCR_Rhodpsn"/>
</dbReference>
<dbReference type="PRINTS" id="PR00245">
    <property type="entry name" value="OLFACTORYR"/>
</dbReference>
<keyword evidence="5 13" id="KW-0552">Olfaction</keyword>
<dbReference type="GeneTree" id="ENSGT01140000282520"/>
<dbReference type="InterPro" id="IPR000725">
    <property type="entry name" value="Olfact_rcpt"/>
</dbReference>
<dbReference type="OrthoDB" id="9975554at2759"/>
<feature type="transmembrane region" description="Helical" evidence="13">
    <location>
        <begin position="25"/>
        <end position="48"/>
    </location>
</feature>
<dbReference type="FunFam" id="1.20.1070.10:FF:000010">
    <property type="entry name" value="Olfactory receptor"/>
    <property type="match status" value="1"/>
</dbReference>
<keyword evidence="11 12" id="KW-0807">Transducer</keyword>
<dbReference type="PROSITE" id="PS50262">
    <property type="entry name" value="G_PROTEIN_RECEP_F1_2"/>
    <property type="match status" value="1"/>
</dbReference>
<dbReference type="GO" id="GO:0004930">
    <property type="term" value="F:G protein-coupled receptor activity"/>
    <property type="evidence" value="ECO:0007669"/>
    <property type="project" value="UniProtKB-KW"/>
</dbReference>
<keyword evidence="2 13" id="KW-1003">Cell membrane</keyword>
<keyword evidence="16" id="KW-1185">Reference proteome</keyword>
<protein>
    <recommendedName>
        <fullName evidence="13">Olfactory receptor</fullName>
    </recommendedName>
</protein>
<keyword evidence="8 13" id="KW-0472">Membrane</keyword>
<feature type="transmembrane region" description="Helical" evidence="13">
    <location>
        <begin position="98"/>
        <end position="120"/>
    </location>
</feature>
<accession>A0A8C5QVJ3</accession>
<proteinExistence type="inferred from homology"/>
<dbReference type="InterPro" id="IPR017452">
    <property type="entry name" value="GPCR_Rhodpsn_7TM"/>
</dbReference>
<evidence type="ECO:0000256" key="2">
    <source>
        <dbReference type="ARBA" id="ARBA00022475"/>
    </source>
</evidence>
<dbReference type="Ensembl" id="ENSLLET00000044603.1">
    <property type="protein sequence ID" value="ENSLLEP00000042893.1"/>
    <property type="gene ID" value="ENSLLEG00000027269.1"/>
</dbReference>
<dbReference type="GO" id="GO:0004984">
    <property type="term" value="F:olfactory receptor activity"/>
    <property type="evidence" value="ECO:0007669"/>
    <property type="project" value="InterPro"/>
</dbReference>
<evidence type="ECO:0000256" key="5">
    <source>
        <dbReference type="ARBA" id="ARBA00022725"/>
    </source>
</evidence>
<keyword evidence="9 12" id="KW-0675">Receptor</keyword>
<dbReference type="PRINTS" id="PR00237">
    <property type="entry name" value="GPCRRHODOPSN"/>
</dbReference>
<feature type="transmembrane region" description="Helical" evidence="13">
    <location>
        <begin position="273"/>
        <end position="292"/>
    </location>
</feature>
<dbReference type="Gene3D" id="1.20.1070.10">
    <property type="entry name" value="Rhodopsin 7-helix transmembrane proteins"/>
    <property type="match status" value="1"/>
</dbReference>
<feature type="transmembrane region" description="Helical" evidence="13">
    <location>
        <begin position="140"/>
        <end position="158"/>
    </location>
</feature>
<name>A0A8C5QVJ3_9ANUR</name>
<dbReference type="Pfam" id="PF13853">
    <property type="entry name" value="7tm_4"/>
    <property type="match status" value="1"/>
</dbReference>
<evidence type="ECO:0000256" key="1">
    <source>
        <dbReference type="ARBA" id="ARBA00004651"/>
    </source>
</evidence>
<evidence type="ECO:0000313" key="16">
    <source>
        <dbReference type="Proteomes" id="UP000694569"/>
    </source>
</evidence>
<comment type="subcellular location">
    <subcellularLocation>
        <location evidence="1 13">Cell membrane</location>
        <topology evidence="1 13">Multi-pass membrane protein</topology>
    </subcellularLocation>
</comment>
<sequence>IMNTNQTKLKEFIILALSDLPIIKVFLFSILLLIYILTLAGNISIILLSKLDMNLHTPMYFFLSNLSFLDICYTTTTMPKMLQILLMEKKSISFASCIAQMYFFMTFVGTECVLLAVMSYDRFQAVCNPLRYAVIMKQKVCIGLAIFAWFAGFLNSFVHTAFTFHLNFCHSNQINYFYCDLPPLLSLSCDNTVINEILLLSIGVFIGYTPFFFIIASYVCIILAIIRIKSTQGRQKVCYTCASHLTVVVLYYGSTISSYVRPISTYSMGKDKLISVLYSVVTPMLNPLIYTLKNKDVSKAV</sequence>
<evidence type="ECO:0000313" key="15">
    <source>
        <dbReference type="Ensembl" id="ENSLLEP00000042893.1"/>
    </source>
</evidence>
<evidence type="ECO:0000259" key="14">
    <source>
        <dbReference type="PROSITE" id="PS50262"/>
    </source>
</evidence>
<feature type="transmembrane region" description="Helical" evidence="13">
    <location>
        <begin position="60"/>
        <end position="78"/>
    </location>
</feature>
<evidence type="ECO:0000256" key="4">
    <source>
        <dbReference type="ARBA" id="ARBA00022692"/>
    </source>
</evidence>
<evidence type="ECO:0000256" key="6">
    <source>
        <dbReference type="ARBA" id="ARBA00022989"/>
    </source>
</evidence>
<keyword evidence="7 12" id="KW-0297">G-protein coupled receptor</keyword>
<keyword evidence="10" id="KW-0325">Glycoprotein</keyword>
<organism evidence="15 16">
    <name type="scientific">Leptobrachium leishanense</name>
    <name type="common">Leishan spiny toad</name>
    <dbReference type="NCBI Taxonomy" id="445787"/>
    <lineage>
        <taxon>Eukaryota</taxon>
        <taxon>Metazoa</taxon>
        <taxon>Chordata</taxon>
        <taxon>Craniata</taxon>
        <taxon>Vertebrata</taxon>
        <taxon>Euteleostomi</taxon>
        <taxon>Amphibia</taxon>
        <taxon>Batrachia</taxon>
        <taxon>Anura</taxon>
        <taxon>Pelobatoidea</taxon>
        <taxon>Megophryidae</taxon>
        <taxon>Leptobrachium</taxon>
    </lineage>
</organism>
<evidence type="ECO:0000256" key="12">
    <source>
        <dbReference type="RuleBase" id="RU000688"/>
    </source>
</evidence>
<dbReference type="InterPro" id="IPR050516">
    <property type="entry name" value="Olfactory_GPCR"/>
</dbReference>
<feature type="domain" description="G-protein coupled receptors family 1 profile" evidence="14">
    <location>
        <begin position="41"/>
        <end position="290"/>
    </location>
</feature>